<keyword evidence="1" id="KW-0472">Membrane</keyword>
<feature type="transmembrane region" description="Helical" evidence="1">
    <location>
        <begin position="9"/>
        <end position="29"/>
    </location>
</feature>
<comment type="caution">
    <text evidence="2">The sequence shown here is derived from an EMBL/GenBank/DDBJ whole genome shotgun (WGS) entry which is preliminary data.</text>
</comment>
<feature type="transmembrane region" description="Helical" evidence="1">
    <location>
        <begin position="69"/>
        <end position="88"/>
    </location>
</feature>
<keyword evidence="1" id="KW-1133">Transmembrane helix</keyword>
<gene>
    <name evidence="2" type="ORF">CVD27_15435</name>
</gene>
<organism evidence="2 3">
    <name type="scientific">Neobacillus cucumis</name>
    <dbReference type="NCBI Taxonomy" id="1740721"/>
    <lineage>
        <taxon>Bacteria</taxon>
        <taxon>Bacillati</taxon>
        <taxon>Bacillota</taxon>
        <taxon>Bacilli</taxon>
        <taxon>Bacillales</taxon>
        <taxon>Bacillaceae</taxon>
        <taxon>Neobacillus</taxon>
    </lineage>
</organism>
<evidence type="ECO:0000313" key="2">
    <source>
        <dbReference type="EMBL" id="PLS03293.1"/>
    </source>
</evidence>
<dbReference type="RefSeq" id="WP_101648789.1">
    <property type="nucleotide sequence ID" value="NZ_PGVE01000060.1"/>
</dbReference>
<dbReference type="OrthoDB" id="2878405at2"/>
<proteinExistence type="predicted"/>
<evidence type="ECO:0000256" key="1">
    <source>
        <dbReference type="SAM" id="Phobius"/>
    </source>
</evidence>
<sequence length="134" mass="14400">MNTKVKKGIFWGVIVASSVLVINVLHFLLGGSSAYARGPQGGHGPGGMGHGGGFGGRQMMYGAHHGGGFPWLFLIIGLAVLVLLVRWLRKKSKASSMQQFIDTSLAGSQIPVTNQNANILDQWEKNILTKKENE</sequence>
<reference evidence="2 3" key="1">
    <citation type="submission" date="2017-11" db="EMBL/GenBank/DDBJ databases">
        <title>Comparitive Functional Genomics of Dry Heat Resistant strains isolated from the Viking Spacecraft.</title>
        <authorList>
            <person name="Seuylemezian A."/>
            <person name="Cooper K."/>
            <person name="Vaishampayan P."/>
        </authorList>
    </citation>
    <scope>NUCLEOTIDE SEQUENCE [LARGE SCALE GENOMIC DNA]</scope>
    <source>
        <strain evidence="2 3">V32-6</strain>
    </source>
</reference>
<protein>
    <submittedName>
        <fullName evidence="2">Uncharacterized protein</fullName>
    </submittedName>
</protein>
<evidence type="ECO:0000313" key="3">
    <source>
        <dbReference type="Proteomes" id="UP000234950"/>
    </source>
</evidence>
<name>A0A2N5HCP9_9BACI</name>
<dbReference type="AlphaFoldDB" id="A0A2N5HCP9"/>
<dbReference type="Proteomes" id="UP000234950">
    <property type="component" value="Unassembled WGS sequence"/>
</dbReference>
<dbReference type="EMBL" id="PGVE01000060">
    <property type="protein sequence ID" value="PLS03293.1"/>
    <property type="molecule type" value="Genomic_DNA"/>
</dbReference>
<keyword evidence="1" id="KW-0812">Transmembrane</keyword>
<keyword evidence="3" id="KW-1185">Reference proteome</keyword>
<accession>A0A2N5HCP9</accession>